<dbReference type="Gene3D" id="3.40.1550.10">
    <property type="entry name" value="CheC-like"/>
    <property type="match status" value="1"/>
</dbReference>
<feature type="domain" description="Chemotaxis phosphatase CheX-like" evidence="2">
    <location>
        <begin position="45"/>
        <end position="135"/>
    </location>
</feature>
<dbReference type="InterPro" id="IPR028051">
    <property type="entry name" value="CheX-like_dom"/>
</dbReference>
<evidence type="ECO:0000313" key="3">
    <source>
        <dbReference type="EMBL" id="SMF95468.1"/>
    </source>
</evidence>
<dbReference type="Pfam" id="PF13690">
    <property type="entry name" value="CheX"/>
    <property type="match status" value="1"/>
</dbReference>
<dbReference type="STRING" id="1760988.SAMN02949497_2832"/>
<organism evidence="3 4">
    <name type="scientific">Methylomagnum ishizawai</name>
    <dbReference type="NCBI Taxonomy" id="1760988"/>
    <lineage>
        <taxon>Bacteria</taxon>
        <taxon>Pseudomonadati</taxon>
        <taxon>Pseudomonadota</taxon>
        <taxon>Gammaproteobacteria</taxon>
        <taxon>Methylococcales</taxon>
        <taxon>Methylococcaceae</taxon>
        <taxon>Methylomagnum</taxon>
    </lineage>
</organism>
<reference evidence="3 4" key="1">
    <citation type="submission" date="2016-12" db="EMBL/GenBank/DDBJ databases">
        <authorList>
            <person name="Song W.-J."/>
            <person name="Kurnit D.M."/>
        </authorList>
    </citation>
    <scope>NUCLEOTIDE SEQUENCE [LARGE SCALE GENOMIC DNA]</scope>
    <source>
        <strain evidence="3 4">175</strain>
    </source>
</reference>
<proteinExistence type="predicted"/>
<dbReference type="RefSeq" id="WP_085213710.1">
    <property type="nucleotide sequence ID" value="NZ_FXAM01000001.1"/>
</dbReference>
<keyword evidence="1" id="KW-0145">Chemotaxis</keyword>
<dbReference type="GO" id="GO:0006935">
    <property type="term" value="P:chemotaxis"/>
    <property type="evidence" value="ECO:0007669"/>
    <property type="project" value="UniProtKB-KW"/>
</dbReference>
<accession>A0A1Y6CXR5</accession>
<sequence>MPELSEIDLKVFVDAVTHYFQTSTDEPATIRSAYLAQDIPPSESYIGLITCSGRFRGCVHFSAADRMVRELLRYWGEHDHSEANLLDAVGEIANTIAGNARRHFGTGLQISVPVKLRGPSERIKAAVRARPFVIALRWRDHNAIVVVDLAPDE</sequence>
<dbReference type="AlphaFoldDB" id="A0A1Y6CXR5"/>
<evidence type="ECO:0000256" key="1">
    <source>
        <dbReference type="ARBA" id="ARBA00022500"/>
    </source>
</evidence>
<dbReference type="InterPro" id="IPR028976">
    <property type="entry name" value="CheC-like_sf"/>
</dbReference>
<keyword evidence="4" id="KW-1185">Reference proteome</keyword>
<evidence type="ECO:0000313" key="4">
    <source>
        <dbReference type="Proteomes" id="UP000192923"/>
    </source>
</evidence>
<dbReference type="CDD" id="cd17906">
    <property type="entry name" value="CheX"/>
    <property type="match status" value="1"/>
</dbReference>
<dbReference type="OrthoDB" id="9788100at2"/>
<protein>
    <submittedName>
        <fullName evidence="3">Chemotaxis protein CheX</fullName>
    </submittedName>
</protein>
<evidence type="ECO:0000259" key="2">
    <source>
        <dbReference type="Pfam" id="PF13690"/>
    </source>
</evidence>
<name>A0A1Y6CXR5_9GAMM</name>
<dbReference type="EMBL" id="FXAM01000001">
    <property type="protein sequence ID" value="SMF95468.1"/>
    <property type="molecule type" value="Genomic_DNA"/>
</dbReference>
<gene>
    <name evidence="3" type="ORF">SAMN02949497_2832</name>
</gene>
<dbReference type="SUPFAM" id="SSF103039">
    <property type="entry name" value="CheC-like"/>
    <property type="match status" value="1"/>
</dbReference>
<dbReference type="Proteomes" id="UP000192923">
    <property type="component" value="Unassembled WGS sequence"/>
</dbReference>